<evidence type="ECO:0000313" key="1">
    <source>
        <dbReference type="EMBL" id="KAH3771210.1"/>
    </source>
</evidence>
<gene>
    <name evidence="1" type="ORF">DPMN_172515</name>
</gene>
<keyword evidence="2" id="KW-1185">Reference proteome</keyword>
<protein>
    <submittedName>
        <fullName evidence="1">Uncharacterized protein</fullName>
    </submittedName>
</protein>
<reference evidence="1" key="2">
    <citation type="submission" date="2020-11" db="EMBL/GenBank/DDBJ databases">
        <authorList>
            <person name="McCartney M.A."/>
            <person name="Auch B."/>
            <person name="Kono T."/>
            <person name="Mallez S."/>
            <person name="Becker A."/>
            <person name="Gohl D.M."/>
            <person name="Silverstein K.A.T."/>
            <person name="Koren S."/>
            <person name="Bechman K.B."/>
            <person name="Herman A."/>
            <person name="Abrahante J.E."/>
            <person name="Garbe J."/>
        </authorList>
    </citation>
    <scope>NUCLEOTIDE SEQUENCE</scope>
    <source>
        <strain evidence="1">Duluth1</strain>
        <tissue evidence="1">Whole animal</tissue>
    </source>
</reference>
<dbReference type="Proteomes" id="UP000828390">
    <property type="component" value="Unassembled WGS sequence"/>
</dbReference>
<comment type="caution">
    <text evidence="1">The sequence shown here is derived from an EMBL/GenBank/DDBJ whole genome shotgun (WGS) entry which is preliminary data.</text>
</comment>
<organism evidence="1 2">
    <name type="scientific">Dreissena polymorpha</name>
    <name type="common">Zebra mussel</name>
    <name type="synonym">Mytilus polymorpha</name>
    <dbReference type="NCBI Taxonomy" id="45954"/>
    <lineage>
        <taxon>Eukaryota</taxon>
        <taxon>Metazoa</taxon>
        <taxon>Spiralia</taxon>
        <taxon>Lophotrochozoa</taxon>
        <taxon>Mollusca</taxon>
        <taxon>Bivalvia</taxon>
        <taxon>Autobranchia</taxon>
        <taxon>Heteroconchia</taxon>
        <taxon>Euheterodonta</taxon>
        <taxon>Imparidentia</taxon>
        <taxon>Neoheterodontei</taxon>
        <taxon>Myida</taxon>
        <taxon>Dreissenoidea</taxon>
        <taxon>Dreissenidae</taxon>
        <taxon>Dreissena</taxon>
    </lineage>
</organism>
<dbReference type="AlphaFoldDB" id="A0A9D4E3B4"/>
<accession>A0A9D4E3B4</accession>
<dbReference type="EMBL" id="JAIWYP010000009">
    <property type="protein sequence ID" value="KAH3771210.1"/>
    <property type="molecule type" value="Genomic_DNA"/>
</dbReference>
<evidence type="ECO:0000313" key="2">
    <source>
        <dbReference type="Proteomes" id="UP000828390"/>
    </source>
</evidence>
<reference evidence="1" key="1">
    <citation type="journal article" date="2019" name="bioRxiv">
        <title>The Genome of the Zebra Mussel, Dreissena polymorpha: A Resource for Invasive Species Research.</title>
        <authorList>
            <person name="McCartney M.A."/>
            <person name="Auch B."/>
            <person name="Kono T."/>
            <person name="Mallez S."/>
            <person name="Zhang Y."/>
            <person name="Obille A."/>
            <person name="Becker A."/>
            <person name="Abrahante J.E."/>
            <person name="Garbe J."/>
            <person name="Badalamenti J.P."/>
            <person name="Herman A."/>
            <person name="Mangelson H."/>
            <person name="Liachko I."/>
            <person name="Sullivan S."/>
            <person name="Sone E.D."/>
            <person name="Koren S."/>
            <person name="Silverstein K.A.T."/>
            <person name="Beckman K.B."/>
            <person name="Gohl D.M."/>
        </authorList>
    </citation>
    <scope>NUCLEOTIDE SEQUENCE</scope>
    <source>
        <strain evidence="1">Duluth1</strain>
        <tissue evidence="1">Whole animal</tissue>
    </source>
</reference>
<proteinExistence type="predicted"/>
<sequence>MCICFGICGIYNNNNSSDERRFADHQWHQAKIPHGPSVTDDNISPLITDYLSAFNSDISEDDDTPSKSIIS</sequence>
<name>A0A9D4E3B4_DREPO</name>